<feature type="transmembrane region" description="Helical" evidence="3">
    <location>
        <begin position="766"/>
        <end position="783"/>
    </location>
</feature>
<evidence type="ECO:0000256" key="3">
    <source>
        <dbReference type="SAM" id="Phobius"/>
    </source>
</evidence>
<keyword evidence="3" id="KW-0472">Membrane</keyword>
<dbReference type="OrthoDB" id="9809670at2"/>
<accession>A0A1T5ACQ3</accession>
<dbReference type="SUPFAM" id="SSF50998">
    <property type="entry name" value="Quinoprotein alcohol dehydrogenase-like"/>
    <property type="match status" value="1"/>
</dbReference>
<evidence type="ECO:0000256" key="2">
    <source>
        <dbReference type="SAM" id="Coils"/>
    </source>
</evidence>
<dbReference type="SUPFAM" id="SSF46894">
    <property type="entry name" value="C-terminal effector domain of the bipartite response regulators"/>
    <property type="match status" value="1"/>
</dbReference>
<dbReference type="GO" id="GO:0003677">
    <property type="term" value="F:DNA binding"/>
    <property type="evidence" value="ECO:0007669"/>
    <property type="project" value="InterPro"/>
</dbReference>
<dbReference type="InterPro" id="IPR015943">
    <property type="entry name" value="WD40/YVTN_repeat-like_dom_sf"/>
</dbReference>
<evidence type="ECO:0000256" key="1">
    <source>
        <dbReference type="ARBA" id="ARBA00022553"/>
    </source>
</evidence>
<reference evidence="7" key="1">
    <citation type="submission" date="2017-02" db="EMBL/GenBank/DDBJ databases">
        <authorList>
            <person name="Varghese N."/>
            <person name="Submissions S."/>
        </authorList>
    </citation>
    <scope>NUCLEOTIDE SEQUENCE [LARGE SCALE GENOMIC DNA]</scope>
    <source>
        <strain evidence="7">DSM 22385</strain>
    </source>
</reference>
<evidence type="ECO:0000313" key="7">
    <source>
        <dbReference type="Proteomes" id="UP000189981"/>
    </source>
</evidence>
<dbReference type="InterPro" id="IPR036388">
    <property type="entry name" value="WH-like_DNA-bd_sf"/>
</dbReference>
<dbReference type="AlphaFoldDB" id="A0A1T5ACQ3"/>
<dbReference type="PANTHER" id="PTHR43547">
    <property type="entry name" value="TWO-COMPONENT HISTIDINE KINASE"/>
    <property type="match status" value="1"/>
</dbReference>
<sequence length="969" mass="111843">MKVLCIALFLFFFSTYLKGQNQIGSPQIINYSNLSYKAGTQNWDTGQDQRGVMYFGNNEGLLTFDGRFWNLYPLPNRTVVRSLEIDKNGRIYIGGQDEIGYFFPDEHGKLKYNSLKELLPDTERQFADVWDVRILNGQVFFRSLNKILQFKDGAISIYKPQQVWLFMAKVKNRLYAQDRSKGLLIFSNGSWEVLNNDPVMKLITITSMLEYSFDTFLVTTLKHGLFLLKDGNLIQKKTSLDEDFINDRIYSATIVNNDWYALGTTSGGVLIMDRNGKLIQRYSFPEGLQKNNIRSVFIDNNKNLWLGLDDGIDFMAINSAIKHIYPNKNVQVTSYAVQLFNKRLYIGTSNGLFRSTVITSLENDISLLPGSFEPVPNTKGQVWGLGVINNSLLLAHEDGAFNIKENGVEKIYATPGTWLFNPVSEYQTNKNIIAGTYNGLSKIVYESGKFIDKGRIRGIDDPLRFALYERSENAIWASHPYHGIYKIELSANFDSMTKKTLFTKKDGLPSTLYNYIFRIKNRIVIATEKGIYEYQRKTNRFIKSPQLYDIVKDISIQYLKEDPAGNIWFVTNKEVGIIDFNQSNSEKPYSVVYFPELTSKVVGGFEAIYPVDDNNVFIGATKGVFHLNYQKYQQNISKLNLLLGEVRASGKGDTVIFGGYFLNKGKLAFSQDSETHTAIPSTSYNTIHFEYSSTLYEQQNNIEFSYQLEGFDKDWSTWSERSEKDYTNLSPGKYTFHVRARNNLGNSSQPVSYTFEILPAWYQSKLSYFIYFLILLGIIRLIVKWQQKRHLKEQEKLKYLHQLEVERNENEIVKLKNEKLEADVNFKNKELASTTMHLVQRGKVLTKIKEVVSKLEEMPNAENRSSDFKQIFKLLNEVEKRDADWDQFAIHFDHVHSNFLSEIKEKHPNITANELKLCAYLKMNLSSKEVAQLMSITIRAVEVSRYRLRKKLNISSDVNLFDYLMQTTH</sequence>
<keyword evidence="3" id="KW-0812">Transmembrane</keyword>
<dbReference type="InterPro" id="IPR000792">
    <property type="entry name" value="Tscrpt_reg_LuxR_C"/>
</dbReference>
<dbReference type="CDD" id="cd00063">
    <property type="entry name" value="FN3"/>
    <property type="match status" value="1"/>
</dbReference>
<feature type="signal peptide" evidence="4">
    <location>
        <begin position="1"/>
        <end position="19"/>
    </location>
</feature>
<dbReference type="GO" id="GO:0000155">
    <property type="term" value="F:phosphorelay sensor kinase activity"/>
    <property type="evidence" value="ECO:0007669"/>
    <property type="project" value="TreeGrafter"/>
</dbReference>
<dbReference type="EMBL" id="FUYR01000001">
    <property type="protein sequence ID" value="SKB32791.1"/>
    <property type="molecule type" value="Genomic_DNA"/>
</dbReference>
<feature type="domain" description="HTH luxR-type" evidence="5">
    <location>
        <begin position="907"/>
        <end position="964"/>
    </location>
</feature>
<dbReference type="Proteomes" id="UP000189981">
    <property type="component" value="Unassembled WGS sequence"/>
</dbReference>
<evidence type="ECO:0000256" key="4">
    <source>
        <dbReference type="SAM" id="SignalP"/>
    </source>
</evidence>
<proteinExistence type="predicted"/>
<keyword evidence="1" id="KW-0597">Phosphoprotein</keyword>
<dbReference type="PANTHER" id="PTHR43547:SF2">
    <property type="entry name" value="HYBRID SIGNAL TRANSDUCTION HISTIDINE KINASE C"/>
    <property type="match status" value="1"/>
</dbReference>
<dbReference type="STRING" id="572036.SAMN05661099_0580"/>
<feature type="chain" id="PRO_5012233710" evidence="4">
    <location>
        <begin position="20"/>
        <end position="969"/>
    </location>
</feature>
<dbReference type="Gene3D" id="2.130.10.10">
    <property type="entry name" value="YVTN repeat-like/Quinoprotein amine dehydrogenase"/>
    <property type="match status" value="2"/>
</dbReference>
<organism evidence="6 7">
    <name type="scientific">Daejeonella lutea</name>
    <dbReference type="NCBI Taxonomy" id="572036"/>
    <lineage>
        <taxon>Bacteria</taxon>
        <taxon>Pseudomonadati</taxon>
        <taxon>Bacteroidota</taxon>
        <taxon>Sphingobacteriia</taxon>
        <taxon>Sphingobacteriales</taxon>
        <taxon>Sphingobacteriaceae</taxon>
        <taxon>Daejeonella</taxon>
    </lineage>
</organism>
<dbReference type="InterPro" id="IPR016032">
    <property type="entry name" value="Sig_transdc_resp-reg_C-effctor"/>
</dbReference>
<dbReference type="RefSeq" id="WP_079701146.1">
    <property type="nucleotide sequence ID" value="NZ_FUYR01000001.1"/>
</dbReference>
<keyword evidence="3" id="KW-1133">Transmembrane helix</keyword>
<dbReference type="InterPro" id="IPR011123">
    <property type="entry name" value="Y_Y_Y"/>
</dbReference>
<keyword evidence="2" id="KW-0175">Coiled coil</keyword>
<dbReference type="Gene3D" id="1.10.10.10">
    <property type="entry name" value="Winged helix-like DNA-binding domain superfamily/Winged helix DNA-binding domain"/>
    <property type="match status" value="1"/>
</dbReference>
<dbReference type="Gene3D" id="2.60.40.10">
    <property type="entry name" value="Immunoglobulins"/>
    <property type="match status" value="1"/>
</dbReference>
<evidence type="ECO:0000259" key="5">
    <source>
        <dbReference type="SMART" id="SM00421"/>
    </source>
</evidence>
<dbReference type="Pfam" id="PF07495">
    <property type="entry name" value="Y_Y_Y"/>
    <property type="match status" value="1"/>
</dbReference>
<dbReference type="GO" id="GO:0006355">
    <property type="term" value="P:regulation of DNA-templated transcription"/>
    <property type="evidence" value="ECO:0007669"/>
    <property type="project" value="InterPro"/>
</dbReference>
<keyword evidence="4" id="KW-0732">Signal</keyword>
<dbReference type="InterPro" id="IPR003961">
    <property type="entry name" value="FN3_dom"/>
</dbReference>
<keyword evidence="7" id="KW-1185">Reference proteome</keyword>
<name>A0A1T5ACQ3_9SPHI</name>
<feature type="coiled-coil region" evidence="2">
    <location>
        <begin position="803"/>
        <end position="830"/>
    </location>
</feature>
<gene>
    <name evidence="6" type="ORF">SAMN05661099_0580</name>
</gene>
<dbReference type="InterPro" id="IPR011047">
    <property type="entry name" value="Quinoprotein_ADH-like_sf"/>
</dbReference>
<evidence type="ECO:0000313" key="6">
    <source>
        <dbReference type="EMBL" id="SKB32791.1"/>
    </source>
</evidence>
<dbReference type="InterPro" id="IPR013783">
    <property type="entry name" value="Ig-like_fold"/>
</dbReference>
<protein>
    <submittedName>
        <fullName evidence="6">Regulatory protein, luxR family</fullName>
    </submittedName>
</protein>
<dbReference type="SMART" id="SM00421">
    <property type="entry name" value="HTH_LUXR"/>
    <property type="match status" value="1"/>
</dbReference>